<dbReference type="Proteomes" id="UP000008363">
    <property type="component" value="Unassembled WGS sequence"/>
</dbReference>
<keyword evidence="3" id="KW-1185">Reference proteome</keyword>
<evidence type="ECO:0000256" key="1">
    <source>
        <dbReference type="SAM" id="SignalP"/>
    </source>
</evidence>
<feature type="chain" id="PRO_5003896014" description="Ig-like domain-containing protein" evidence="1">
    <location>
        <begin position="35"/>
        <end position="138"/>
    </location>
</feature>
<organism evidence="2 3">
    <name type="scientific">Gordonia rhizosphera NBRC 16068</name>
    <dbReference type="NCBI Taxonomy" id="1108045"/>
    <lineage>
        <taxon>Bacteria</taxon>
        <taxon>Bacillati</taxon>
        <taxon>Actinomycetota</taxon>
        <taxon>Actinomycetes</taxon>
        <taxon>Mycobacteriales</taxon>
        <taxon>Gordoniaceae</taxon>
        <taxon>Gordonia</taxon>
    </lineage>
</organism>
<gene>
    <name evidence="2" type="ORF">GORHZ_167_00060</name>
</gene>
<feature type="signal peptide" evidence="1">
    <location>
        <begin position="1"/>
        <end position="34"/>
    </location>
</feature>
<sequence>MFGGSTQLRRVGVAGGVAAALGALVIAAASPASAAVTAVQVSPGVGGVYGTGCDITVTAYVDTRDPVTFALQYPNGGGVGKVNVPPSAGKATTTFRTMPGEVGLNTITATQSTSEKSTSIVVVPGVPCTLNSGSSFGS</sequence>
<keyword evidence="1" id="KW-0732">Signal</keyword>
<name>K6WJ38_9ACTN</name>
<protein>
    <recommendedName>
        <fullName evidence="4">Ig-like domain-containing protein</fullName>
    </recommendedName>
</protein>
<evidence type="ECO:0000313" key="3">
    <source>
        <dbReference type="Proteomes" id="UP000008363"/>
    </source>
</evidence>
<dbReference type="EMBL" id="BAHC01000167">
    <property type="protein sequence ID" value="GAB92187.1"/>
    <property type="molecule type" value="Genomic_DNA"/>
</dbReference>
<accession>K6WJ38</accession>
<proteinExistence type="predicted"/>
<evidence type="ECO:0000313" key="2">
    <source>
        <dbReference type="EMBL" id="GAB92187.1"/>
    </source>
</evidence>
<reference evidence="2 3" key="1">
    <citation type="submission" date="2012-08" db="EMBL/GenBank/DDBJ databases">
        <title>Whole genome shotgun sequence of Gordonia rhizosphera NBRC 16068.</title>
        <authorList>
            <person name="Takarada H."/>
            <person name="Isaki S."/>
            <person name="Hosoyama A."/>
            <person name="Tsuchikane K."/>
            <person name="Katsumata H."/>
            <person name="Baba S."/>
            <person name="Ohji S."/>
            <person name="Yamazaki S."/>
            <person name="Fujita N."/>
        </authorList>
    </citation>
    <scope>NUCLEOTIDE SEQUENCE [LARGE SCALE GENOMIC DNA]</scope>
    <source>
        <strain evidence="2 3">NBRC 16068</strain>
    </source>
</reference>
<comment type="caution">
    <text evidence="2">The sequence shown here is derived from an EMBL/GenBank/DDBJ whole genome shotgun (WGS) entry which is preliminary data.</text>
</comment>
<dbReference type="AlphaFoldDB" id="K6WJ38"/>
<evidence type="ECO:0008006" key="4">
    <source>
        <dbReference type="Google" id="ProtNLM"/>
    </source>
</evidence>